<dbReference type="KEGG" id="mic:Mic7113_4036"/>
<organism evidence="1 2">
    <name type="scientific">Allocoleopsis franciscana PCC 7113</name>
    <dbReference type="NCBI Taxonomy" id="1173027"/>
    <lineage>
        <taxon>Bacteria</taxon>
        <taxon>Bacillati</taxon>
        <taxon>Cyanobacteriota</taxon>
        <taxon>Cyanophyceae</taxon>
        <taxon>Coleofasciculales</taxon>
        <taxon>Coleofasciculaceae</taxon>
        <taxon>Allocoleopsis</taxon>
        <taxon>Allocoleopsis franciscana</taxon>
    </lineage>
</organism>
<sequence>MSKIIDDRMLSVIDELLNQLLETYPDYPYQKALHNPELRRHLNTRVLSQLSNWHPSGEQKEKAASSSDHLQLSLEDKIHIQNLIRQEIAYIIQQKSECVSRTTTEEVDSCSTPSHWFG</sequence>
<keyword evidence="2" id="KW-1185">Reference proteome</keyword>
<protein>
    <recommendedName>
        <fullName evidence="3">Late competence development protein ComFB</fullName>
    </recommendedName>
</protein>
<dbReference type="STRING" id="1173027.Mic7113_4036"/>
<evidence type="ECO:0000313" key="1">
    <source>
        <dbReference type="EMBL" id="AFZ19741.1"/>
    </source>
</evidence>
<accession>K9WIV8</accession>
<gene>
    <name evidence="1" type="ORF">Mic7113_4036</name>
</gene>
<evidence type="ECO:0000313" key="2">
    <source>
        <dbReference type="Proteomes" id="UP000010471"/>
    </source>
</evidence>
<dbReference type="EMBL" id="CP003630">
    <property type="protein sequence ID" value="AFZ19741.1"/>
    <property type="molecule type" value="Genomic_DNA"/>
</dbReference>
<dbReference type="AlphaFoldDB" id="K9WIV8"/>
<name>K9WIV8_9CYAN</name>
<dbReference type="HOGENOM" id="CLU_168182_0_0_3"/>
<reference evidence="1 2" key="1">
    <citation type="submission" date="2012-06" db="EMBL/GenBank/DDBJ databases">
        <title>Finished chromosome of genome of Microcoleus sp. PCC 7113.</title>
        <authorList>
            <consortium name="US DOE Joint Genome Institute"/>
            <person name="Gugger M."/>
            <person name="Coursin T."/>
            <person name="Rippka R."/>
            <person name="Tandeau De Marsac N."/>
            <person name="Huntemann M."/>
            <person name="Wei C.-L."/>
            <person name="Han J."/>
            <person name="Detter J.C."/>
            <person name="Han C."/>
            <person name="Tapia R."/>
            <person name="Chen A."/>
            <person name="Kyrpides N."/>
            <person name="Mavromatis K."/>
            <person name="Markowitz V."/>
            <person name="Szeto E."/>
            <person name="Ivanova N."/>
            <person name="Pagani I."/>
            <person name="Pati A."/>
            <person name="Goodwin L."/>
            <person name="Nordberg H.P."/>
            <person name="Cantor M.N."/>
            <person name="Hua S.X."/>
            <person name="Woyke T."/>
            <person name="Kerfeld C.A."/>
        </authorList>
    </citation>
    <scope>NUCLEOTIDE SEQUENCE [LARGE SCALE GENOMIC DNA]</scope>
    <source>
        <strain evidence="1 2">PCC 7113</strain>
    </source>
</reference>
<evidence type="ECO:0008006" key="3">
    <source>
        <dbReference type="Google" id="ProtNLM"/>
    </source>
</evidence>
<dbReference type="Proteomes" id="UP000010471">
    <property type="component" value="Chromosome"/>
</dbReference>
<dbReference type="RefSeq" id="WP_015183877.1">
    <property type="nucleotide sequence ID" value="NC_019738.1"/>
</dbReference>
<proteinExistence type="predicted"/>
<dbReference type="OrthoDB" id="515811at2"/>